<dbReference type="Proteomes" id="UP000635565">
    <property type="component" value="Unassembled WGS sequence"/>
</dbReference>
<name>A0ABQ3VNY0_9CHLR</name>
<keyword evidence="3" id="KW-1185">Reference proteome</keyword>
<comment type="caution">
    <text evidence="2">The sequence shown here is derived from an EMBL/GenBank/DDBJ whole genome shotgun (WGS) entry which is preliminary data.</text>
</comment>
<feature type="domain" description="Isochorismatase-like" evidence="1">
    <location>
        <begin position="47"/>
        <end position="205"/>
    </location>
</feature>
<gene>
    <name evidence="2" type="ORF">KSZ_52990</name>
</gene>
<organism evidence="2 3">
    <name type="scientific">Dictyobacter formicarum</name>
    <dbReference type="NCBI Taxonomy" id="2778368"/>
    <lineage>
        <taxon>Bacteria</taxon>
        <taxon>Bacillati</taxon>
        <taxon>Chloroflexota</taxon>
        <taxon>Ktedonobacteria</taxon>
        <taxon>Ktedonobacterales</taxon>
        <taxon>Dictyobacteraceae</taxon>
        <taxon>Dictyobacter</taxon>
    </lineage>
</organism>
<dbReference type="PANTHER" id="PTHR47297">
    <property type="match status" value="1"/>
</dbReference>
<dbReference type="EMBL" id="BNJJ01000016">
    <property type="protein sequence ID" value="GHO87293.1"/>
    <property type="molecule type" value="Genomic_DNA"/>
</dbReference>
<sequence length="244" mass="26810">METTSPLPAQFLAQANLFLQALGDWEQQLQSLSWRDLTEPVQSGRVALVSVDMINGFCHEGALASPRVEGIIPAVVDVFEGAYAAGVRQFILAQDAHTPDATEFAQFPPHCVQETAEAANIPELAQLPFANLYTTVHKNSLSGFHGTGLGTWLEQHRDLQVAIIVGDCTDLCVYQMAMHLKLYANAHNLPLRVIVPANAVQTYDTPFATARQLGILPHDGDVLNLIFLYHMSLNGIEIVRNIQR</sequence>
<dbReference type="InterPro" id="IPR036380">
    <property type="entry name" value="Isochorismatase-like_sf"/>
</dbReference>
<dbReference type="SUPFAM" id="SSF52499">
    <property type="entry name" value="Isochorismatase-like hydrolases"/>
    <property type="match status" value="1"/>
</dbReference>
<evidence type="ECO:0000313" key="2">
    <source>
        <dbReference type="EMBL" id="GHO87293.1"/>
    </source>
</evidence>
<evidence type="ECO:0000313" key="3">
    <source>
        <dbReference type="Proteomes" id="UP000635565"/>
    </source>
</evidence>
<dbReference type="Pfam" id="PF00857">
    <property type="entry name" value="Isochorismatase"/>
    <property type="match status" value="1"/>
</dbReference>
<accession>A0ABQ3VNY0</accession>
<dbReference type="Gene3D" id="3.40.50.850">
    <property type="entry name" value="Isochorismatase-like"/>
    <property type="match status" value="1"/>
</dbReference>
<protein>
    <submittedName>
        <fullName evidence="2">Nicotinamidase</fullName>
    </submittedName>
</protein>
<dbReference type="CDD" id="cd00431">
    <property type="entry name" value="cysteine_hydrolases"/>
    <property type="match status" value="1"/>
</dbReference>
<dbReference type="InterPro" id="IPR044717">
    <property type="entry name" value="NIC1"/>
</dbReference>
<dbReference type="PANTHER" id="PTHR47297:SF2">
    <property type="entry name" value="OS02G0606800 PROTEIN"/>
    <property type="match status" value="1"/>
</dbReference>
<dbReference type="InterPro" id="IPR000868">
    <property type="entry name" value="Isochorismatase-like_dom"/>
</dbReference>
<dbReference type="RefSeq" id="WP_201364864.1">
    <property type="nucleotide sequence ID" value="NZ_BNJJ01000016.1"/>
</dbReference>
<reference evidence="2 3" key="1">
    <citation type="journal article" date="2021" name="Int. J. Syst. Evol. Microbiol.">
        <title>Reticulibacter mediterranei gen. nov., sp. nov., within the new family Reticulibacteraceae fam. nov., and Ktedonospora formicarum gen. nov., sp. nov., Ktedonobacter robiniae sp. nov., Dictyobacter formicarum sp. nov. and Dictyobacter arantiisoli sp. nov., belonging to the class Ktedonobacteria.</title>
        <authorList>
            <person name="Yabe S."/>
            <person name="Zheng Y."/>
            <person name="Wang C.M."/>
            <person name="Sakai Y."/>
            <person name="Abe K."/>
            <person name="Yokota A."/>
            <person name="Donadio S."/>
            <person name="Cavaletti L."/>
            <person name="Monciardini P."/>
        </authorList>
    </citation>
    <scope>NUCLEOTIDE SEQUENCE [LARGE SCALE GENOMIC DNA]</scope>
    <source>
        <strain evidence="2 3">SOSP1-9</strain>
    </source>
</reference>
<evidence type="ECO:0000259" key="1">
    <source>
        <dbReference type="Pfam" id="PF00857"/>
    </source>
</evidence>
<proteinExistence type="predicted"/>